<dbReference type="AlphaFoldDB" id="A0A0F9QLJ3"/>
<dbReference type="InterPro" id="IPR010767">
    <property type="entry name" value="Phage_CGC-2007_Cje0229"/>
</dbReference>
<accession>A0A0F9QLJ3</accession>
<proteinExistence type="predicted"/>
<dbReference type="EMBL" id="LAZR01001413">
    <property type="protein sequence ID" value="KKN45055.1"/>
    <property type="molecule type" value="Genomic_DNA"/>
</dbReference>
<protein>
    <recommendedName>
        <fullName evidence="2">DUF1353 domain-containing protein</fullName>
    </recommendedName>
</protein>
<reference evidence="1" key="1">
    <citation type="journal article" date="2015" name="Nature">
        <title>Complex archaea that bridge the gap between prokaryotes and eukaryotes.</title>
        <authorList>
            <person name="Spang A."/>
            <person name="Saw J.H."/>
            <person name="Jorgensen S.L."/>
            <person name="Zaremba-Niedzwiedzka K."/>
            <person name="Martijn J."/>
            <person name="Lind A.E."/>
            <person name="van Eijk R."/>
            <person name="Schleper C."/>
            <person name="Guy L."/>
            <person name="Ettema T.J."/>
        </authorList>
    </citation>
    <scope>NUCLEOTIDE SEQUENCE</scope>
</reference>
<dbReference type="Pfam" id="PF07087">
    <property type="entry name" value="DUF1353"/>
    <property type="match status" value="1"/>
</dbReference>
<evidence type="ECO:0000313" key="1">
    <source>
        <dbReference type="EMBL" id="KKN45055.1"/>
    </source>
</evidence>
<gene>
    <name evidence="1" type="ORF">LCGC14_0686800</name>
</gene>
<organism evidence="1">
    <name type="scientific">marine sediment metagenome</name>
    <dbReference type="NCBI Taxonomy" id="412755"/>
    <lineage>
        <taxon>unclassified sequences</taxon>
        <taxon>metagenomes</taxon>
        <taxon>ecological metagenomes</taxon>
    </lineage>
</organism>
<comment type="caution">
    <text evidence="1">The sequence shown here is derived from an EMBL/GenBank/DDBJ whole genome shotgun (WGS) entry which is preliminary data.</text>
</comment>
<sequence>MLTKEEAYPLPFIGQYLGSKAQFRLVALFQYRNGDDEVDVPVDFVTDGGSIPPIAYSIIGSPWRGKYVEATIPHDYSRSIAITPEDYKNADRMFLEGMEICKVKPWRRRVMWRFVRAHAWWCLRKWRKENANKRTIT</sequence>
<evidence type="ECO:0008006" key="2">
    <source>
        <dbReference type="Google" id="ProtNLM"/>
    </source>
</evidence>
<name>A0A0F9QLJ3_9ZZZZ</name>